<dbReference type="KEGG" id="lmat:92510784"/>
<gene>
    <name evidence="2" type="ORF">LSCM1_00627</name>
</gene>
<proteinExistence type="predicted"/>
<dbReference type="OrthoDB" id="266822at2759"/>
<keyword evidence="3" id="KW-1185">Reference proteome</keyword>
<evidence type="ECO:0000313" key="3">
    <source>
        <dbReference type="Proteomes" id="UP000673552"/>
    </source>
</evidence>
<dbReference type="AlphaFoldDB" id="A0A836GTI5"/>
<sequence>MYSESDMEHYEQEVISGSSDEAESSDVVEHQIRLREQTLGTWFQSYAYVFEADDGLFRTHLPCQYLTPEAEDEAILSFSARLPAADDVAELLNMPAGEQVADSVADDSETSSLPSALLNGEAVMNTTSHASESSEPWAEDGKPSPASRFLCAHRDACILIPVDKAANRATLRATHQGLFSEQASVSGEGLDIVPGYDRSEAVGWALPLTIDPAVLDVLKSLHPGWRVATPADVKFWARAPRAAASSVFAKNVSRQPARRAWTRGAANLMRSKERFLARVAEAGGWERVIFVAVDVEAYAVAENSVPVPAEYAFVPIKGTCARGSAPAIAPLHFFCHPGKLSPENEAAVLYTCFHTHLIPYRNAAFLTTDYYSQASHVDRHFVRHPKVVLINKGDPSSPTLMDMQALRWLYAAAVLQGQCSHNPAAHEEDGVAEVGKWVPKADDIYCFDVSVLEAAAAEDGEVNRGPSAPFTTDAHSSGRMNQETGCCWYHSLAENWGIIEGGLHCAMRDAHELAHRIEAALCRRRPAPAA</sequence>
<dbReference type="EMBL" id="JAFEUZ010000036">
    <property type="protein sequence ID" value="KAG5464440.1"/>
    <property type="molecule type" value="Genomic_DNA"/>
</dbReference>
<dbReference type="RefSeq" id="XP_067174377.1">
    <property type="nucleotide sequence ID" value="XM_067318272.1"/>
</dbReference>
<evidence type="ECO:0000256" key="1">
    <source>
        <dbReference type="SAM" id="MobiDB-lite"/>
    </source>
</evidence>
<feature type="region of interest" description="Disordered" evidence="1">
    <location>
        <begin position="1"/>
        <end position="24"/>
    </location>
</feature>
<reference evidence="2 3" key="1">
    <citation type="submission" date="2021-03" db="EMBL/GenBank/DDBJ databases">
        <title>Leishmania (Mundinia) martiniquensis Genome sequencing and assembly.</title>
        <authorList>
            <person name="Almutairi H."/>
            <person name="Gatherer D."/>
        </authorList>
    </citation>
    <scope>NUCLEOTIDE SEQUENCE [LARGE SCALE GENOMIC DNA]</scope>
    <source>
        <strain evidence="2">LSCM1</strain>
    </source>
</reference>
<dbReference type="GeneID" id="92510784"/>
<comment type="caution">
    <text evidence="2">The sequence shown here is derived from an EMBL/GenBank/DDBJ whole genome shotgun (WGS) entry which is preliminary data.</text>
</comment>
<feature type="compositionally biased region" description="Basic and acidic residues" evidence="1">
    <location>
        <begin position="1"/>
        <end position="12"/>
    </location>
</feature>
<evidence type="ECO:0000313" key="2">
    <source>
        <dbReference type="EMBL" id="KAG5464440.1"/>
    </source>
</evidence>
<accession>A0A836GTI5</accession>
<dbReference type="Proteomes" id="UP000673552">
    <property type="component" value="Chromosome 36"/>
</dbReference>
<organism evidence="2 3">
    <name type="scientific">Leishmania martiniquensis</name>
    <dbReference type="NCBI Taxonomy" id="1580590"/>
    <lineage>
        <taxon>Eukaryota</taxon>
        <taxon>Discoba</taxon>
        <taxon>Euglenozoa</taxon>
        <taxon>Kinetoplastea</taxon>
        <taxon>Metakinetoplastina</taxon>
        <taxon>Trypanosomatida</taxon>
        <taxon>Trypanosomatidae</taxon>
        <taxon>Leishmaniinae</taxon>
        <taxon>Leishmania</taxon>
    </lineage>
</organism>
<protein>
    <submittedName>
        <fullName evidence="2">Uncharacterized protein</fullName>
    </submittedName>
</protein>
<name>A0A836GTI5_9TRYP</name>